<dbReference type="InterPro" id="IPR025062">
    <property type="entry name" value="DUF4003"/>
</dbReference>
<dbReference type="GeneID" id="93304903"/>
<accession>A0A1E3AUW4</accession>
<reference evidence="1 2" key="1">
    <citation type="submission" date="2016-07" db="EMBL/GenBank/DDBJ databases">
        <title>Characterization of isolates of Eisenbergiella tayi derived from blood cultures, using whole genome sequencing.</title>
        <authorList>
            <person name="Burdz T."/>
            <person name="Wiebe D."/>
            <person name="Huynh C."/>
            <person name="Bernard K."/>
        </authorList>
    </citation>
    <scope>NUCLEOTIDE SEQUENCE [LARGE SCALE GENOMIC DNA]</scope>
    <source>
        <strain evidence="1 2">NML 120489</strain>
    </source>
</reference>
<dbReference type="EMBL" id="MCGI01000001">
    <property type="protein sequence ID" value="ODM12472.1"/>
    <property type="molecule type" value="Genomic_DNA"/>
</dbReference>
<name>A0A1E3AUW4_9FIRM</name>
<evidence type="ECO:0008006" key="3">
    <source>
        <dbReference type="Google" id="ProtNLM"/>
    </source>
</evidence>
<dbReference type="PATRIC" id="fig|1432052.3.peg.187"/>
<dbReference type="AlphaFoldDB" id="A0A1E3AUW4"/>
<evidence type="ECO:0000313" key="1">
    <source>
        <dbReference type="EMBL" id="ODM12472.1"/>
    </source>
</evidence>
<gene>
    <name evidence="1" type="ORF">BEH84_00186</name>
</gene>
<comment type="caution">
    <text evidence="1">The sequence shown here is derived from an EMBL/GenBank/DDBJ whole genome shotgun (WGS) entry which is preliminary data.</text>
</comment>
<dbReference type="Proteomes" id="UP000095003">
    <property type="component" value="Unassembled WGS sequence"/>
</dbReference>
<proteinExistence type="predicted"/>
<organism evidence="1 2">
    <name type="scientific">Eisenbergiella tayi</name>
    <dbReference type="NCBI Taxonomy" id="1432052"/>
    <lineage>
        <taxon>Bacteria</taxon>
        <taxon>Bacillati</taxon>
        <taxon>Bacillota</taxon>
        <taxon>Clostridia</taxon>
        <taxon>Lachnospirales</taxon>
        <taxon>Lachnospiraceae</taxon>
        <taxon>Eisenbergiella</taxon>
    </lineage>
</organism>
<protein>
    <recommendedName>
        <fullName evidence="3">DUF4003 domain-containing protein</fullName>
    </recommendedName>
</protein>
<evidence type="ECO:0000313" key="2">
    <source>
        <dbReference type="Proteomes" id="UP000095003"/>
    </source>
</evidence>
<sequence length="327" mass="35838">MKDSIQTRCEQFIRNRDRIKENFGWENAYLYPLCAAIFTLNEKEAEGSLLKNCVGILKQQTGVFSGFRSIIKLPVVSIMAVSEEPDAALARTLRVYELLKENFMASHYLPVAAVAIAQLAEEQNYEYIARRTKEIYKEMKANHPMLTSGEDSAFAALLSLSQKPNEQLITGMEQCYEILKPNFFSGNAVQSLSQVLALGDGMAAEKCSKTLALFDRLKERGYKYGTSYELPTLGVLALSEGDVRDIVSDMMEADDFLAGQKGFGAFGVGKRQRLMYAGMLVQAEYLERNTLQTAAINGTISMIVAQQAAMCAAVAAAAAASSSSSSS</sequence>
<dbReference type="RefSeq" id="WP_069155439.1">
    <property type="nucleotide sequence ID" value="NZ_DBFYTC010000043.1"/>
</dbReference>
<dbReference type="Pfam" id="PF13170">
    <property type="entry name" value="DUF4003"/>
    <property type="match status" value="1"/>
</dbReference>